<gene>
    <name evidence="3" type="ORF">RJ641_030907</name>
</gene>
<protein>
    <submittedName>
        <fullName evidence="3">Rubber elongation factor</fullName>
    </submittedName>
</protein>
<dbReference type="AlphaFoldDB" id="A0AAN8VT89"/>
<keyword evidence="2" id="KW-1133">Transmembrane helix</keyword>
<dbReference type="Pfam" id="PF05755">
    <property type="entry name" value="REF"/>
    <property type="match status" value="1"/>
</dbReference>
<accession>A0AAN8VT89</accession>
<evidence type="ECO:0000256" key="1">
    <source>
        <dbReference type="ARBA" id="ARBA00009737"/>
    </source>
</evidence>
<dbReference type="PANTHER" id="PTHR33732:SF3">
    <property type="entry name" value="OS07G0671800 PROTEIN"/>
    <property type="match status" value="1"/>
</dbReference>
<sequence length="270" mass="30155">MTSRCRPRVLSHPSKSKLGIEAPLPIRDANWTGHPRSCHVVGDDQKRLKYLDFVQVAAIYVIILFATLYEFAKENSGPLKSGVQAVEGTVKTVIGPVYEKFHDVPFELLRFVDRKVDESFIELDAHVPVLVKQASSQAYSAAQKAPEVARAVASEVHRAGVIETATNLATTMYFKYEPTTKELYSKYEPVAEQYAVSAWRSLNRLPLFPQVAHIAIPTAAYCAEKYNQAVCCAAERGYTVSFYMPLVPTERIAKVFGGEESRNGAQWLHE</sequence>
<organism evidence="3 4">
    <name type="scientific">Dillenia turbinata</name>
    <dbReference type="NCBI Taxonomy" id="194707"/>
    <lineage>
        <taxon>Eukaryota</taxon>
        <taxon>Viridiplantae</taxon>
        <taxon>Streptophyta</taxon>
        <taxon>Embryophyta</taxon>
        <taxon>Tracheophyta</taxon>
        <taxon>Spermatophyta</taxon>
        <taxon>Magnoliopsida</taxon>
        <taxon>eudicotyledons</taxon>
        <taxon>Gunneridae</taxon>
        <taxon>Pentapetalae</taxon>
        <taxon>Dilleniales</taxon>
        <taxon>Dilleniaceae</taxon>
        <taxon>Dillenia</taxon>
    </lineage>
</organism>
<keyword evidence="4" id="KW-1185">Reference proteome</keyword>
<keyword evidence="2" id="KW-0472">Membrane</keyword>
<dbReference type="InterPro" id="IPR008802">
    <property type="entry name" value="REF"/>
</dbReference>
<proteinExistence type="inferred from homology"/>
<evidence type="ECO:0000313" key="3">
    <source>
        <dbReference type="EMBL" id="KAK6937399.1"/>
    </source>
</evidence>
<reference evidence="3 4" key="1">
    <citation type="submission" date="2023-12" db="EMBL/GenBank/DDBJ databases">
        <title>A high-quality genome assembly for Dillenia turbinata (Dilleniales).</title>
        <authorList>
            <person name="Chanderbali A."/>
        </authorList>
    </citation>
    <scope>NUCLEOTIDE SEQUENCE [LARGE SCALE GENOMIC DNA]</scope>
    <source>
        <strain evidence="3">LSX21</strain>
        <tissue evidence="3">Leaf</tissue>
    </source>
</reference>
<dbReference type="PANTHER" id="PTHR33732">
    <property type="entry name" value="REF/SRPP-LIKE PROTEIN OS05G0151300/LOC_OS05G05940"/>
    <property type="match status" value="1"/>
</dbReference>
<comment type="similarity">
    <text evidence="1">Belongs to the REF/SRPP family.</text>
</comment>
<keyword evidence="3" id="KW-0648">Protein biosynthesis</keyword>
<evidence type="ECO:0000313" key="4">
    <source>
        <dbReference type="Proteomes" id="UP001370490"/>
    </source>
</evidence>
<dbReference type="EMBL" id="JBAMMX010000006">
    <property type="protein sequence ID" value="KAK6937399.1"/>
    <property type="molecule type" value="Genomic_DNA"/>
</dbReference>
<feature type="transmembrane region" description="Helical" evidence="2">
    <location>
        <begin position="53"/>
        <end position="72"/>
    </location>
</feature>
<name>A0AAN8VT89_9MAGN</name>
<dbReference type="GO" id="GO:0003746">
    <property type="term" value="F:translation elongation factor activity"/>
    <property type="evidence" value="ECO:0007669"/>
    <property type="project" value="UniProtKB-KW"/>
</dbReference>
<evidence type="ECO:0000256" key="2">
    <source>
        <dbReference type="SAM" id="Phobius"/>
    </source>
</evidence>
<keyword evidence="3" id="KW-0251">Elongation factor</keyword>
<comment type="caution">
    <text evidence="3">The sequence shown here is derived from an EMBL/GenBank/DDBJ whole genome shotgun (WGS) entry which is preliminary data.</text>
</comment>
<dbReference type="Proteomes" id="UP001370490">
    <property type="component" value="Unassembled WGS sequence"/>
</dbReference>
<keyword evidence="2" id="KW-0812">Transmembrane</keyword>